<dbReference type="UniPathway" id="UPA00196"/>
<feature type="transmembrane region" description="Helical" evidence="5">
    <location>
        <begin position="350"/>
        <end position="371"/>
    </location>
</feature>
<evidence type="ECO:0000313" key="6">
    <source>
        <dbReference type="EMBL" id="CAD7080230.1"/>
    </source>
</evidence>
<dbReference type="PANTHER" id="PTHR20661">
    <property type="entry name" value="PHOSPHATIDYLINOSITOL-GLYCAN BIOSYNTHESIS CLASS W PROTEIN"/>
    <property type="match status" value="1"/>
</dbReference>
<evidence type="ECO:0000256" key="1">
    <source>
        <dbReference type="ARBA" id="ARBA00004141"/>
    </source>
</evidence>
<comment type="similarity">
    <text evidence="5">Belongs to the PIGW family.</text>
</comment>
<dbReference type="FunCoup" id="A0A7R8UGF2">
    <property type="interactions" value="1201"/>
</dbReference>
<accession>A0A7R8UGF2</accession>
<dbReference type="InterPro" id="IPR009447">
    <property type="entry name" value="PIGW/GWT1"/>
</dbReference>
<evidence type="ECO:0000256" key="3">
    <source>
        <dbReference type="ARBA" id="ARBA00022989"/>
    </source>
</evidence>
<protein>
    <recommendedName>
        <fullName evidence="5">Phosphatidylinositol-glycan biosynthesis class W protein</fullName>
        <ecNumber evidence="5">2.3.-.-</ecNumber>
    </recommendedName>
</protein>
<keyword evidence="5" id="KW-0808">Transferase</keyword>
<feature type="transmembrane region" description="Helical" evidence="5">
    <location>
        <begin position="427"/>
        <end position="447"/>
    </location>
</feature>
<keyword evidence="5" id="KW-0012">Acyltransferase</keyword>
<organism evidence="6 7">
    <name type="scientific">Hermetia illucens</name>
    <name type="common">Black soldier fly</name>
    <dbReference type="NCBI Taxonomy" id="343691"/>
    <lineage>
        <taxon>Eukaryota</taxon>
        <taxon>Metazoa</taxon>
        <taxon>Ecdysozoa</taxon>
        <taxon>Arthropoda</taxon>
        <taxon>Hexapoda</taxon>
        <taxon>Insecta</taxon>
        <taxon>Pterygota</taxon>
        <taxon>Neoptera</taxon>
        <taxon>Endopterygota</taxon>
        <taxon>Diptera</taxon>
        <taxon>Brachycera</taxon>
        <taxon>Stratiomyomorpha</taxon>
        <taxon>Stratiomyidae</taxon>
        <taxon>Hermetiinae</taxon>
        <taxon>Hermetia</taxon>
    </lineage>
</organism>
<dbReference type="PIRSF" id="PIRSF017321">
    <property type="entry name" value="GWT1"/>
    <property type="match status" value="1"/>
</dbReference>
<feature type="transmembrane region" description="Helical" evidence="5">
    <location>
        <begin position="207"/>
        <end position="227"/>
    </location>
</feature>
<dbReference type="EC" id="2.3.-.-" evidence="5"/>
<feature type="transmembrane region" description="Helical" evidence="5">
    <location>
        <begin position="383"/>
        <end position="406"/>
    </location>
</feature>
<evidence type="ECO:0000256" key="4">
    <source>
        <dbReference type="ARBA" id="ARBA00023136"/>
    </source>
</evidence>
<dbReference type="InParanoid" id="A0A7R8UGF2"/>
<feature type="transmembrane region" description="Helical" evidence="5">
    <location>
        <begin position="74"/>
        <end position="94"/>
    </location>
</feature>
<dbReference type="Pfam" id="PF06423">
    <property type="entry name" value="GWT1"/>
    <property type="match status" value="1"/>
</dbReference>
<keyword evidence="5" id="KW-0256">Endoplasmic reticulum</keyword>
<feature type="transmembrane region" description="Helical" evidence="5">
    <location>
        <begin position="177"/>
        <end position="195"/>
    </location>
</feature>
<feature type="transmembrane region" description="Helical" evidence="5">
    <location>
        <begin position="272"/>
        <end position="291"/>
    </location>
</feature>
<keyword evidence="3 5" id="KW-1133">Transmembrane helix</keyword>
<keyword evidence="2 5" id="KW-0812">Transmembrane</keyword>
<dbReference type="GO" id="GO:0005789">
    <property type="term" value="C:endoplasmic reticulum membrane"/>
    <property type="evidence" value="ECO:0007669"/>
    <property type="project" value="UniProtKB-SubCell"/>
</dbReference>
<comment type="subcellular location">
    <subcellularLocation>
        <location evidence="5">Endoplasmic reticulum membrane</location>
        <topology evidence="5">Multi-pass membrane protein</topology>
    </subcellularLocation>
    <subcellularLocation>
        <location evidence="1">Membrane</location>
        <topology evidence="1">Multi-pass membrane protein</topology>
    </subcellularLocation>
</comment>
<name>A0A7R8UGF2_HERIL</name>
<reference evidence="6 7" key="1">
    <citation type="submission" date="2020-11" db="EMBL/GenBank/DDBJ databases">
        <authorList>
            <person name="Wallbank WR R."/>
            <person name="Pardo Diaz C."/>
            <person name="Kozak K."/>
            <person name="Martin S."/>
            <person name="Jiggins C."/>
            <person name="Moest M."/>
            <person name="Warren A I."/>
            <person name="Generalovic N T."/>
            <person name="Byers J.R.P. K."/>
            <person name="Montejo-Kovacevich G."/>
            <person name="Yen C E."/>
        </authorList>
    </citation>
    <scope>NUCLEOTIDE SEQUENCE [LARGE SCALE GENOMIC DNA]</scope>
</reference>
<keyword evidence="7" id="KW-1185">Reference proteome</keyword>
<dbReference type="GO" id="GO:0072659">
    <property type="term" value="P:protein localization to plasma membrane"/>
    <property type="evidence" value="ECO:0007669"/>
    <property type="project" value="TreeGrafter"/>
</dbReference>
<comment type="pathway">
    <text evidence="5">Glycolipid biosynthesis; glycosylphosphatidylinositol-anchor biosynthesis.</text>
</comment>
<feature type="transmembrane region" description="Helical" evidence="5">
    <location>
        <begin position="459"/>
        <end position="478"/>
    </location>
</feature>
<dbReference type="AlphaFoldDB" id="A0A7R8UGF2"/>
<evidence type="ECO:0000256" key="2">
    <source>
        <dbReference type="ARBA" id="ARBA00022692"/>
    </source>
</evidence>
<evidence type="ECO:0000313" key="7">
    <source>
        <dbReference type="Proteomes" id="UP000594454"/>
    </source>
</evidence>
<feature type="transmembrane region" description="Helical" evidence="5">
    <location>
        <begin position="311"/>
        <end position="329"/>
    </location>
</feature>
<dbReference type="GO" id="GO:0032216">
    <property type="term" value="F:glucosaminyl-phosphatidylinositol O-acyltransferase activity"/>
    <property type="evidence" value="ECO:0007669"/>
    <property type="project" value="TreeGrafter"/>
</dbReference>
<dbReference type="OrthoDB" id="15270at2759"/>
<dbReference type="Proteomes" id="UP000594454">
    <property type="component" value="Chromosome 1"/>
</dbReference>
<feature type="transmembrane region" description="Helical" evidence="5">
    <location>
        <begin position="49"/>
        <end position="68"/>
    </location>
</feature>
<dbReference type="EMBL" id="LR899009">
    <property type="protein sequence ID" value="CAD7080230.1"/>
    <property type="molecule type" value="Genomic_DNA"/>
</dbReference>
<sequence>MVENITLYDQIEKDAEGTSAAYVFALIVPNLLTMLLTFLLNLHSRVPGTVSRFLTEFIVLFYTIVFNVTILSDFIVEVLCLLVLLTVPLVLVNLHKCAVAHDTQCGSSGHDDRLLDCKGTFRGIHSITSNLEIPAQQPGYVTVIRSMIFLVTAVCILAVDFKIFPGYSFKTETYGCSLMDVGIGLFVCSTAIVAKKPPAGYFRSRRNLFRLFVGISPYIVLGVGRALVIEQLDYHQGVTEYGKNWNAFLTLGATKLFATLLAGTVPREQHLLYVAVLILGLHEAGLQYKVAGYVMSPTIPRDNFLAANREGIVSIPGFVGLYLSVMYIGTLISSASKTITAKEFLRKASVFALMSASLWPMCLQVNAMFAISRRICNLGYVVWILAILVSLIVFSMLIELFCTILCHCKAKDRSESYVPLIMRSINYNGLFFFLLANVLTGMVNMTIATSKTDTLHSLWILMIYMLINCLVVTILYKIQIKIKFW</sequence>
<evidence type="ECO:0000256" key="5">
    <source>
        <dbReference type="RuleBase" id="RU280819"/>
    </source>
</evidence>
<feature type="transmembrane region" description="Helical" evidence="5">
    <location>
        <begin position="247"/>
        <end position="265"/>
    </location>
</feature>
<proteinExistence type="inferred from homology"/>
<dbReference type="OMA" id="NGLTHFM"/>
<keyword evidence="5" id="KW-0337">GPI-anchor biosynthesis</keyword>
<keyword evidence="4 5" id="KW-0472">Membrane</keyword>
<comment type="function">
    <text evidence="5">A acetyltransferase, which acetylates the inositol ring of phosphatidylinositol during biosynthesis of GPI-anchor.</text>
</comment>
<dbReference type="GO" id="GO:0006506">
    <property type="term" value="P:GPI anchor biosynthetic process"/>
    <property type="evidence" value="ECO:0007669"/>
    <property type="project" value="UniProtKB-UniPathway"/>
</dbReference>
<feature type="transmembrane region" description="Helical" evidence="5">
    <location>
        <begin position="147"/>
        <end position="165"/>
    </location>
</feature>
<gene>
    <name evidence="6" type="ORF">HERILL_LOCUS3395</name>
</gene>
<feature type="transmembrane region" description="Helical" evidence="5">
    <location>
        <begin position="20"/>
        <end position="42"/>
    </location>
</feature>
<dbReference type="PANTHER" id="PTHR20661:SF0">
    <property type="entry name" value="PHOSPHATIDYLINOSITOL-GLYCAN BIOSYNTHESIS CLASS W PROTEIN"/>
    <property type="match status" value="1"/>
</dbReference>